<dbReference type="RefSeq" id="WP_342075479.1">
    <property type="nucleotide sequence ID" value="NZ_CP151767.2"/>
</dbReference>
<protein>
    <recommendedName>
        <fullName evidence="3">Ornithine cyclodeaminase</fullName>
    </recommendedName>
</protein>
<dbReference type="AlphaFoldDB" id="A0AAN0NHI8"/>
<dbReference type="SUPFAM" id="SSF51735">
    <property type="entry name" value="NAD(P)-binding Rossmann-fold domains"/>
    <property type="match status" value="1"/>
</dbReference>
<evidence type="ECO:0000313" key="1">
    <source>
        <dbReference type="EMBL" id="WZU66152.1"/>
    </source>
</evidence>
<organism evidence="1 2">
    <name type="scientific">Yoonia rhodophyticola</name>
    <dbReference type="NCBI Taxonomy" id="3137370"/>
    <lineage>
        <taxon>Bacteria</taxon>
        <taxon>Pseudomonadati</taxon>
        <taxon>Pseudomonadota</taxon>
        <taxon>Alphaproteobacteria</taxon>
        <taxon>Rhodobacterales</taxon>
        <taxon>Paracoccaceae</taxon>
        <taxon>Yoonia</taxon>
    </lineage>
</organism>
<reference evidence="1 2" key="2">
    <citation type="submission" date="2024-08" db="EMBL/GenBank/DDBJ databases">
        <title>Phylogenomic analyses of a clade within the roseobacter group suggest taxonomic reassignments of species of the genera Aestuariivita, Citreicella, Loktanella, Nautella, Pelagibaca, Ruegeria, Thalassobius, Thiobacimonas and Tropicibacter, and the proposal o.</title>
        <authorList>
            <person name="Jeon C.O."/>
        </authorList>
    </citation>
    <scope>NUCLEOTIDE SEQUENCE [LARGE SCALE GENOMIC DNA]</scope>
    <source>
        <strain evidence="1 2">SS1-5</strain>
    </source>
</reference>
<gene>
    <name evidence="1" type="ORF">AABB31_13820</name>
</gene>
<dbReference type="KEGG" id="yrh:AABB31_13820"/>
<dbReference type="InterPro" id="IPR023401">
    <property type="entry name" value="ODC_N"/>
</dbReference>
<proteinExistence type="predicted"/>
<reference evidence="2" key="1">
    <citation type="submission" date="2024-04" db="EMBL/GenBank/DDBJ databases">
        <title>Phylogenomic analyses of a clade within the roseobacter group suggest taxonomic reassignments of species of the genera Aestuariivita, Citreicella, Loktanella, Nautella, Pelagibaca, Ruegeria, Thalassobius, Thiobacimonas and Tropicibacter, and the proposal o.</title>
        <authorList>
            <person name="Jeon C.O."/>
        </authorList>
    </citation>
    <scope>NUCLEOTIDE SEQUENCE [LARGE SCALE GENOMIC DNA]</scope>
    <source>
        <strain evidence="2">SS1-5</strain>
    </source>
</reference>
<dbReference type="Gene3D" id="3.40.50.720">
    <property type="entry name" value="NAD(P)-binding Rossmann-like Domain"/>
    <property type="match status" value="1"/>
</dbReference>
<name>A0AAN0NHI8_9RHOB</name>
<dbReference type="InterPro" id="IPR036291">
    <property type="entry name" value="NAD(P)-bd_dom_sf"/>
</dbReference>
<dbReference type="EMBL" id="CP151767">
    <property type="protein sequence ID" value="WZU66152.1"/>
    <property type="molecule type" value="Genomic_DNA"/>
</dbReference>
<dbReference type="Gene3D" id="3.30.1780.10">
    <property type="entry name" value="ornithine cyclodeaminase, domain 1"/>
    <property type="match status" value="1"/>
</dbReference>
<accession>A0AAN0NHI8</accession>
<evidence type="ECO:0008006" key="3">
    <source>
        <dbReference type="Google" id="ProtNLM"/>
    </source>
</evidence>
<keyword evidence="2" id="KW-1185">Reference proteome</keyword>
<dbReference type="Proteomes" id="UP001470809">
    <property type="component" value="Chromosome"/>
</dbReference>
<sequence length="298" mass="32668">MTNTPLDKDMLVQRIRANMKNAGKLRYQRALAEFTDQAGAFLGDNVFETSFLLREGQPPLIYEVSGPYDVVSNNYATVGRIYENGERIFESNIKDQIQERTAAMVWIFLAALGHRPHNILLVGAGTLATETVSYLKHFLPDLASLDYHARTARPDSFERRCAALGVDATYQPALELTGYDTVLMMTNTTSHLVDAGTISQMPEGGVLASLCTTSQTGEIAGDVYSRDDVQVFFDYDLTRSFTPDMKAADAAGHLTDVTMLTDLMSAISPADLSGKRNILRITGTPMQNVAVLDILRGG</sequence>
<evidence type="ECO:0000313" key="2">
    <source>
        <dbReference type="Proteomes" id="UP001470809"/>
    </source>
</evidence>